<dbReference type="NCBIfam" id="TIGR01704">
    <property type="entry name" value="MTA_SAH-Nsdase"/>
    <property type="match status" value="1"/>
</dbReference>
<proteinExistence type="predicted"/>
<gene>
    <name evidence="7" type="ORF">PCAR00345_LOCUS35447</name>
</gene>
<dbReference type="Pfam" id="PF01048">
    <property type="entry name" value="PNP_UDP_1"/>
    <property type="match status" value="1"/>
</dbReference>
<dbReference type="GO" id="GO:0009164">
    <property type="term" value="P:nucleoside catabolic process"/>
    <property type="evidence" value="ECO:0007669"/>
    <property type="project" value="InterPro"/>
</dbReference>
<dbReference type="InterPro" id="IPR010049">
    <property type="entry name" value="MTA_SAH_Nsdase"/>
</dbReference>
<dbReference type="Gene3D" id="3.40.50.1580">
    <property type="entry name" value="Nucleoside phosphorylase domain"/>
    <property type="match status" value="1"/>
</dbReference>
<dbReference type="InterPro" id="IPR000845">
    <property type="entry name" value="Nucleoside_phosphorylase_d"/>
</dbReference>
<dbReference type="GO" id="GO:0008930">
    <property type="term" value="F:methylthioadenosine nucleosidase activity"/>
    <property type="evidence" value="ECO:0007669"/>
    <property type="project" value="InterPro"/>
</dbReference>
<dbReference type="UniPathway" id="UPA00904">
    <property type="reaction ID" value="UER00871"/>
</dbReference>
<dbReference type="EMBL" id="HBIZ01055498">
    <property type="protein sequence ID" value="CAE0782745.1"/>
    <property type="molecule type" value="Transcribed_RNA"/>
</dbReference>
<reference evidence="7" key="1">
    <citation type="submission" date="2021-01" db="EMBL/GenBank/DDBJ databases">
        <authorList>
            <person name="Corre E."/>
            <person name="Pelletier E."/>
            <person name="Niang G."/>
            <person name="Scheremetjew M."/>
            <person name="Finn R."/>
            <person name="Kale V."/>
            <person name="Holt S."/>
            <person name="Cochrane G."/>
            <person name="Meng A."/>
            <person name="Brown T."/>
            <person name="Cohen L."/>
        </authorList>
    </citation>
    <scope>NUCLEOTIDE SEQUENCE</scope>
    <source>
        <strain evidence="7">CCMP645</strain>
    </source>
</reference>
<sequence>MSTKRIGILAAMPEELEQLKKVVTNQTSFPRGEAFTFTTGELHSKPVVFAAANVGMVFAGSAATTMIGEFGACAIIFTGVAGGLREGQQIGDVVVGQTVVNYEMDCRSFTYPWDPSYKLHLGELPFVNWRFFEADPSLLKLALEAPVPEGLRVTAGLVASGSIFLDTAKKQGMYESVWKPLGEPLCAEMENAAVAQICRAYSVPYVSLRALSDLLTGDAAADFHEFCIKVADTLIPIVQYVVEKYIIPSA</sequence>
<accession>A0A7S4C034</accession>
<dbReference type="PANTHER" id="PTHR46832:SF1">
    <property type="entry name" value="5'-METHYLTHIOADENOSINE_S-ADENOSYLHOMOCYSTEINE NUCLEOSIDASE"/>
    <property type="match status" value="1"/>
</dbReference>
<protein>
    <recommendedName>
        <fullName evidence="2">adenosylhomocysteine nucleosidase</fullName>
        <ecNumber evidence="2">3.2.2.9</ecNumber>
    </recommendedName>
</protein>
<dbReference type="GO" id="GO:0019509">
    <property type="term" value="P:L-methionine salvage from methylthioadenosine"/>
    <property type="evidence" value="ECO:0007669"/>
    <property type="project" value="UniProtKB-UniPathway"/>
</dbReference>
<evidence type="ECO:0000313" key="7">
    <source>
        <dbReference type="EMBL" id="CAE0782745.1"/>
    </source>
</evidence>
<feature type="domain" description="Nucleoside phosphorylase" evidence="6">
    <location>
        <begin position="5"/>
        <end position="241"/>
    </location>
</feature>
<dbReference type="GO" id="GO:0019284">
    <property type="term" value="P:L-methionine salvage from S-adenosylmethionine"/>
    <property type="evidence" value="ECO:0007669"/>
    <property type="project" value="TreeGrafter"/>
</dbReference>
<evidence type="ECO:0000256" key="2">
    <source>
        <dbReference type="ARBA" id="ARBA00011974"/>
    </source>
</evidence>
<comment type="pathway">
    <text evidence="1">Amino-acid biosynthesis; L-methionine biosynthesis via salvage pathway; S-methyl-5-thio-alpha-D-ribose 1-phosphate from S-methyl-5'-thioadenosine (hydrolase route): step 1/2.</text>
</comment>
<evidence type="ECO:0000259" key="6">
    <source>
        <dbReference type="Pfam" id="PF01048"/>
    </source>
</evidence>
<dbReference type="SUPFAM" id="SSF53167">
    <property type="entry name" value="Purine and uridine phosphorylases"/>
    <property type="match status" value="1"/>
</dbReference>
<evidence type="ECO:0000256" key="4">
    <source>
        <dbReference type="ARBA" id="ARBA00022801"/>
    </source>
</evidence>
<evidence type="ECO:0000256" key="5">
    <source>
        <dbReference type="ARBA" id="ARBA00023167"/>
    </source>
</evidence>
<keyword evidence="5" id="KW-0486">Methionine biosynthesis</keyword>
<dbReference type="AlphaFoldDB" id="A0A7S4C034"/>
<keyword evidence="4" id="KW-0378">Hydrolase</keyword>
<dbReference type="GO" id="GO:0008782">
    <property type="term" value="F:adenosylhomocysteine nucleosidase activity"/>
    <property type="evidence" value="ECO:0007669"/>
    <property type="project" value="UniProtKB-EC"/>
</dbReference>
<dbReference type="EC" id="3.2.2.9" evidence="2"/>
<dbReference type="GO" id="GO:0005829">
    <property type="term" value="C:cytosol"/>
    <property type="evidence" value="ECO:0007669"/>
    <property type="project" value="TreeGrafter"/>
</dbReference>
<evidence type="ECO:0000256" key="1">
    <source>
        <dbReference type="ARBA" id="ARBA00004945"/>
    </source>
</evidence>
<organism evidence="7">
    <name type="scientific">Chrysotila carterae</name>
    <name type="common">Marine alga</name>
    <name type="synonym">Syracosphaera carterae</name>
    <dbReference type="NCBI Taxonomy" id="13221"/>
    <lineage>
        <taxon>Eukaryota</taxon>
        <taxon>Haptista</taxon>
        <taxon>Haptophyta</taxon>
        <taxon>Prymnesiophyceae</taxon>
        <taxon>Isochrysidales</taxon>
        <taxon>Isochrysidaceae</taxon>
        <taxon>Chrysotila</taxon>
    </lineage>
</organism>
<evidence type="ECO:0000256" key="3">
    <source>
        <dbReference type="ARBA" id="ARBA00022605"/>
    </source>
</evidence>
<dbReference type="CDD" id="cd09008">
    <property type="entry name" value="MTAN"/>
    <property type="match status" value="1"/>
</dbReference>
<name>A0A7S4C034_CHRCT</name>
<dbReference type="InterPro" id="IPR035994">
    <property type="entry name" value="Nucleoside_phosphorylase_sf"/>
</dbReference>
<keyword evidence="3" id="KW-0028">Amino-acid biosynthesis</keyword>
<dbReference type="PANTHER" id="PTHR46832">
    <property type="entry name" value="5'-METHYLTHIOADENOSINE/S-ADENOSYLHOMOCYSTEINE NUCLEOSIDASE"/>
    <property type="match status" value="1"/>
</dbReference>